<dbReference type="AlphaFoldDB" id="A0A2A9E8L3"/>
<evidence type="ECO:0000313" key="2">
    <source>
        <dbReference type="EMBL" id="PFG35224.1"/>
    </source>
</evidence>
<evidence type="ECO:0000256" key="1">
    <source>
        <dbReference type="SAM" id="MobiDB-lite"/>
    </source>
</evidence>
<evidence type="ECO:0000313" key="3">
    <source>
        <dbReference type="Proteomes" id="UP000225548"/>
    </source>
</evidence>
<dbReference type="EMBL" id="PDJG01000001">
    <property type="protein sequence ID" value="PFG35224.1"/>
    <property type="molecule type" value="Genomic_DNA"/>
</dbReference>
<evidence type="ECO:0008006" key="4">
    <source>
        <dbReference type="Google" id="ProtNLM"/>
    </source>
</evidence>
<comment type="caution">
    <text evidence="2">The sequence shown here is derived from an EMBL/GenBank/DDBJ whole genome shotgun (WGS) entry which is preliminary data.</text>
</comment>
<reference evidence="2 3" key="1">
    <citation type="submission" date="2017-10" db="EMBL/GenBank/DDBJ databases">
        <title>Sequencing the genomes of 1000 actinobacteria strains.</title>
        <authorList>
            <person name="Klenk H.-P."/>
        </authorList>
    </citation>
    <scope>NUCLEOTIDE SEQUENCE [LARGE SCALE GENOMIC DNA]</scope>
    <source>
        <strain evidence="2 3">DSM 18966</strain>
    </source>
</reference>
<gene>
    <name evidence="2" type="ORF">ATL42_3163</name>
</gene>
<sequence length="613" mass="64726">MNRRWGKSAQARAATSEEIVELRARWQARWPDALHAWGASTRLHAPSLRGPESGPSDVGSFAWFSLGDVEVSIDLGQVLERGLGEHAVAVLAHEIGHHVCSPGDLLTAGRLAAQVRLGLVDLDEHVALVSNLWSDLLVNDRLQVRAGVDLAAVWRTLGPPLPTDHVMRLVLRTDEILWALPAGSLAGPGPHHEAEAGLLARVARAYADDPVGGAGGFAMVLRPLLVRDEPTGGGSRWCDQHEQPGTAVPGLADDQSAVEAPVHPALDRRVVGAMADLPPTADDATPDSSLDSSDADASTSSRPSAGSTLSPADYAAVLRSLGTTTDPREAAAQWYREHARKHLVPFPVRTVRRSQEPLLAGYDVWDVGDDLADLDWTATMLASPIVLPGLTTVQRRYDTDDGGDPQRVPVDLDLYLDSSGSMPDPAASGAPIALAGAILALSALRSGARVQATTWSGPQQVAGTGGFTRDADAVLRAIVAHFGGGTSFPVQVLAQTHLGDGRRPVGGGLGAARRARHIAVISDDGVTTMFTDGQWFLPEGFDPRTTVAARAVEAAGGGGTLVLNTSSVERYVAMAPGYDVHGVTDAQSLVTFARDFARRLWGQDRRSGQETHG</sequence>
<proteinExistence type="predicted"/>
<name>A0A2A9E8L3_9MICO</name>
<keyword evidence="3" id="KW-1185">Reference proteome</keyword>
<dbReference type="OrthoDB" id="974562at2"/>
<organism evidence="2 3">
    <name type="scientific">Sanguibacter antarcticus</name>
    <dbReference type="NCBI Taxonomy" id="372484"/>
    <lineage>
        <taxon>Bacteria</taxon>
        <taxon>Bacillati</taxon>
        <taxon>Actinomycetota</taxon>
        <taxon>Actinomycetes</taxon>
        <taxon>Micrococcales</taxon>
        <taxon>Sanguibacteraceae</taxon>
        <taxon>Sanguibacter</taxon>
    </lineage>
</organism>
<dbReference type="RefSeq" id="WP_098456141.1">
    <property type="nucleotide sequence ID" value="NZ_PDJG01000001.1"/>
</dbReference>
<accession>A0A2A9E8L3</accession>
<feature type="region of interest" description="Disordered" evidence="1">
    <location>
        <begin position="276"/>
        <end position="311"/>
    </location>
</feature>
<dbReference type="Proteomes" id="UP000225548">
    <property type="component" value="Unassembled WGS sequence"/>
</dbReference>
<feature type="region of interest" description="Disordered" evidence="1">
    <location>
        <begin position="231"/>
        <end position="251"/>
    </location>
</feature>
<protein>
    <recommendedName>
        <fullName evidence="4">VWA domain-containing protein</fullName>
    </recommendedName>
</protein>
<feature type="compositionally biased region" description="Low complexity" evidence="1">
    <location>
        <begin position="276"/>
        <end position="305"/>
    </location>
</feature>